<sequence length="245" mass="28056">MSSINQRLNNNLLQLELLEIKSYLPNYLEQVTAGKMSFSEALLALTTKELNYKHQAQVERTITRARFPSVKTLEAFDFTFQPSIKKQEILELKSLAFMDKAENILLVGSPGVGKTHLAIALGREACQQGARVLFINCHELLLRLRKADDKDELDRALNRYARYDLLIIDELGYLPIKHDEANLFFQLINARYERKSTIITSNSALSSWVDIFQNPTVTAAILDRLVHHVHTIRITGKSYRLKTKL</sequence>
<keyword evidence="2" id="KW-0547">Nucleotide-binding</keyword>
<dbReference type="SUPFAM" id="SSF52540">
    <property type="entry name" value="P-loop containing nucleoside triphosphate hydrolases"/>
    <property type="match status" value="1"/>
</dbReference>
<dbReference type="InterPro" id="IPR028350">
    <property type="entry name" value="DNAC/IstB-like"/>
</dbReference>
<protein>
    <submittedName>
        <fullName evidence="7">Mobile element protein</fullName>
    </submittedName>
</protein>
<dbReference type="EMBL" id="LT630287">
    <property type="protein sequence ID" value="SFV40858.1"/>
    <property type="molecule type" value="Genomic_DNA"/>
</dbReference>
<dbReference type="KEGG" id="laca:LAC1533_1457"/>
<dbReference type="RefSeq" id="WP_079578407.1">
    <property type="nucleotide sequence ID" value="NZ_JAQDEX010000031.1"/>
</dbReference>
<evidence type="ECO:0000259" key="4">
    <source>
        <dbReference type="SMART" id="SM00382"/>
    </source>
</evidence>
<dbReference type="KEGG" id="laca:LAC1533_0160"/>
<dbReference type="InterPro" id="IPR047661">
    <property type="entry name" value="IstB"/>
</dbReference>
<dbReference type="GO" id="GO:0006260">
    <property type="term" value="P:DNA replication"/>
    <property type="evidence" value="ECO:0007669"/>
    <property type="project" value="TreeGrafter"/>
</dbReference>
<evidence type="ECO:0000256" key="3">
    <source>
        <dbReference type="ARBA" id="ARBA00022840"/>
    </source>
</evidence>
<dbReference type="InterPro" id="IPR027417">
    <property type="entry name" value="P-loop_NTPase"/>
</dbReference>
<dbReference type="GO" id="GO:0005524">
    <property type="term" value="F:ATP binding"/>
    <property type="evidence" value="ECO:0007669"/>
    <property type="project" value="UniProtKB-KW"/>
</dbReference>
<reference evidence="9" key="1">
    <citation type="submission" date="2016-11" db="EMBL/GenBank/DDBJ databases">
        <authorList>
            <person name="Papadimitriou K."/>
        </authorList>
    </citation>
    <scope>NUCLEOTIDE SEQUENCE [LARGE SCALE GENOMIC DNA]</scope>
    <source>
        <strain evidence="9">ACA-DC 1533</strain>
    </source>
</reference>
<dbReference type="EMBL" id="LT630287">
    <property type="protein sequence ID" value="SFV41403.1"/>
    <property type="molecule type" value="Genomic_DNA"/>
</dbReference>
<organism evidence="7 9">
    <name type="scientific">Ligilactobacillus acidipiscis</name>
    <dbReference type="NCBI Taxonomy" id="89059"/>
    <lineage>
        <taxon>Bacteria</taxon>
        <taxon>Bacillati</taxon>
        <taxon>Bacillota</taxon>
        <taxon>Bacilli</taxon>
        <taxon>Lactobacillales</taxon>
        <taxon>Lactobacillaceae</taxon>
        <taxon>Ligilactobacillus</taxon>
    </lineage>
</organism>
<dbReference type="PANTHER" id="PTHR30050:SF4">
    <property type="entry name" value="ATP-BINDING PROTEIN RV3427C IN INSERTION SEQUENCE-RELATED"/>
    <property type="match status" value="1"/>
</dbReference>
<dbReference type="InterPro" id="IPR002611">
    <property type="entry name" value="IstB_ATP-bd"/>
</dbReference>
<comment type="similarity">
    <text evidence="1">Belongs to the IS21/IS1162 putative ATP-binding protein family.</text>
</comment>
<evidence type="ECO:0000313" key="7">
    <source>
        <dbReference type="EMBL" id="SFV40877.1"/>
    </source>
</evidence>
<proteinExistence type="inferred from homology"/>
<keyword evidence="3" id="KW-0067">ATP-binding</keyword>
<evidence type="ECO:0000313" key="5">
    <source>
        <dbReference type="EMBL" id="SFV39580.1"/>
    </source>
</evidence>
<dbReference type="Proteomes" id="UP000190935">
    <property type="component" value="Chromosome I"/>
</dbReference>
<evidence type="ECO:0000313" key="8">
    <source>
        <dbReference type="EMBL" id="SFV41403.1"/>
    </source>
</evidence>
<dbReference type="Pfam" id="PF01695">
    <property type="entry name" value="IstB_IS21"/>
    <property type="match status" value="1"/>
</dbReference>
<evidence type="ECO:0000256" key="2">
    <source>
        <dbReference type="ARBA" id="ARBA00022741"/>
    </source>
</evidence>
<dbReference type="GeneID" id="95350087"/>
<reference evidence="7" key="2">
    <citation type="submission" date="2016-11" db="EMBL/GenBank/DDBJ databases">
        <authorList>
            <person name="Jaros S."/>
            <person name="Januszkiewicz K."/>
            <person name="Wedrychowicz H."/>
        </authorList>
    </citation>
    <scope>NUCLEOTIDE SEQUENCE [LARGE SCALE GENOMIC DNA]</scope>
    <source>
        <strain evidence="7">ACA-DC 1533</strain>
    </source>
</reference>
<dbReference type="EMBL" id="LT630287">
    <property type="protein sequence ID" value="SFV40877.1"/>
    <property type="molecule type" value="Genomic_DNA"/>
</dbReference>
<evidence type="ECO:0000313" key="6">
    <source>
        <dbReference type="EMBL" id="SFV40858.1"/>
    </source>
</evidence>
<dbReference type="CDD" id="cd00009">
    <property type="entry name" value="AAA"/>
    <property type="match status" value="1"/>
</dbReference>
<name>A0A1K1KPT3_9LACO</name>
<dbReference type="NCBIfam" id="NF038214">
    <property type="entry name" value="IS21_help_AAA"/>
    <property type="match status" value="1"/>
</dbReference>
<dbReference type="AlphaFoldDB" id="A0A1K1KPT3"/>
<accession>A0A1K1KPT3</accession>
<dbReference type="PIRSF" id="PIRSF003073">
    <property type="entry name" value="DNAC_TnpB_IstB"/>
    <property type="match status" value="1"/>
</dbReference>
<feature type="domain" description="AAA+ ATPase" evidence="4">
    <location>
        <begin position="100"/>
        <end position="235"/>
    </location>
</feature>
<dbReference type="InterPro" id="IPR003593">
    <property type="entry name" value="AAA+_ATPase"/>
</dbReference>
<dbReference type="KEGG" id="laca:LAC1533_1980"/>
<dbReference type="Gene3D" id="3.40.50.300">
    <property type="entry name" value="P-loop containing nucleotide triphosphate hydrolases"/>
    <property type="match status" value="1"/>
</dbReference>
<evidence type="ECO:0000256" key="1">
    <source>
        <dbReference type="ARBA" id="ARBA00008059"/>
    </source>
</evidence>
<dbReference type="SMART" id="SM00382">
    <property type="entry name" value="AAA"/>
    <property type="match status" value="1"/>
</dbReference>
<dbReference type="KEGG" id="laca:LAC1533_1438"/>
<gene>
    <name evidence="5" type="ORF">LAC1533_0160</name>
    <name evidence="6" type="ORF">LAC1533_1438</name>
    <name evidence="7" type="ORF">LAC1533_1457</name>
    <name evidence="8" type="ORF">LAC1533_1980</name>
</gene>
<evidence type="ECO:0000313" key="9">
    <source>
        <dbReference type="Proteomes" id="UP000190935"/>
    </source>
</evidence>
<dbReference type="PANTHER" id="PTHR30050">
    <property type="entry name" value="CHROMOSOMAL REPLICATION INITIATOR PROTEIN DNAA"/>
    <property type="match status" value="1"/>
</dbReference>
<dbReference type="EMBL" id="LT630287">
    <property type="protein sequence ID" value="SFV39580.1"/>
    <property type="molecule type" value="Genomic_DNA"/>
</dbReference>